<evidence type="ECO:0000313" key="2">
    <source>
        <dbReference type="Proteomes" id="UP000598297"/>
    </source>
</evidence>
<proteinExistence type="predicted"/>
<dbReference type="OrthoDB" id="4074088at2"/>
<reference evidence="1" key="1">
    <citation type="submission" date="2020-01" db="EMBL/GenBank/DDBJ databases">
        <title>Whole-genome analyses of novel actinobacteria.</title>
        <authorList>
            <person name="Sahin N."/>
        </authorList>
    </citation>
    <scope>NUCLEOTIDE SEQUENCE</scope>
    <source>
        <strain evidence="1">YC537</strain>
    </source>
</reference>
<evidence type="ECO:0000313" key="1">
    <source>
        <dbReference type="EMBL" id="NBE53957.1"/>
    </source>
</evidence>
<gene>
    <name evidence="1" type="ORF">GUY60_21555</name>
</gene>
<organism evidence="1 2">
    <name type="scientific">Streptomyces boluensis</name>
    <dbReference type="NCBI Taxonomy" id="1775135"/>
    <lineage>
        <taxon>Bacteria</taxon>
        <taxon>Bacillati</taxon>
        <taxon>Actinomycetota</taxon>
        <taxon>Actinomycetes</taxon>
        <taxon>Kitasatosporales</taxon>
        <taxon>Streptomycetaceae</taxon>
        <taxon>Streptomyces</taxon>
    </lineage>
</organism>
<comment type="caution">
    <text evidence="1">The sequence shown here is derived from an EMBL/GenBank/DDBJ whole genome shotgun (WGS) entry which is preliminary data.</text>
</comment>
<dbReference type="RefSeq" id="WP_161700315.1">
    <property type="nucleotide sequence ID" value="NZ_JAAAHS010000178.1"/>
</dbReference>
<dbReference type="EMBL" id="JAAAHS010000178">
    <property type="protein sequence ID" value="NBE53957.1"/>
    <property type="molecule type" value="Genomic_DNA"/>
</dbReference>
<dbReference type="AlphaFoldDB" id="A0A964UW39"/>
<keyword evidence="2" id="KW-1185">Reference proteome</keyword>
<sequence length="340" mass="37587">MSTMRQDIHLLRCRYTGESVQQAHRAIGLLDPEAPPIPTAASSDQQFLEARVFVNLLESRHCYTRHPLGIAAVYPEPDGIALRVESEVRAAEILFNLLPTYVSDHEVHGVPGLRITRRELTAIELRVLGTPTRLRLTGLPATSWRKAVARMLDEWIDPTPAFLCWQSSPKAWSKAERAHHARWEDVDDTYTQVQRRGAWLGSGLLRRAALLHTVSNTFFADGYHGSGETARLVLRTSHVRRQGPGPHNIVAALAHPEFGLPLHLKRFRGDTDEGLCGDQQFVLGDGGKTAILDLRTESVGRGSGIEPELWERILRRLPESGFTQSLSLSVLAGLGGSGSA</sequence>
<dbReference type="Proteomes" id="UP000598297">
    <property type="component" value="Unassembled WGS sequence"/>
</dbReference>
<name>A0A964UW39_9ACTN</name>
<accession>A0A964UW39</accession>
<protein>
    <submittedName>
        <fullName evidence="1">Uncharacterized protein</fullName>
    </submittedName>
</protein>